<dbReference type="GeneID" id="90532245"/>
<protein>
    <submittedName>
        <fullName evidence="2">GNAT family N-acetyltransferase</fullName>
    </submittedName>
</protein>
<evidence type="ECO:0000313" key="3">
    <source>
        <dbReference type="Proteomes" id="UP001524473"/>
    </source>
</evidence>
<evidence type="ECO:0000313" key="2">
    <source>
        <dbReference type="EMBL" id="MCQ4838469.1"/>
    </source>
</evidence>
<dbReference type="Gene3D" id="3.40.630.30">
    <property type="match status" value="1"/>
</dbReference>
<dbReference type="Proteomes" id="UP001524473">
    <property type="component" value="Unassembled WGS sequence"/>
</dbReference>
<dbReference type="EMBL" id="JANFZH010000001">
    <property type="protein sequence ID" value="MCQ4838469.1"/>
    <property type="molecule type" value="Genomic_DNA"/>
</dbReference>
<dbReference type="Pfam" id="PF00583">
    <property type="entry name" value="Acetyltransf_1"/>
    <property type="match status" value="1"/>
</dbReference>
<reference evidence="2 3" key="1">
    <citation type="submission" date="2022-06" db="EMBL/GenBank/DDBJ databases">
        <title>Isolation of gut microbiota from human fecal samples.</title>
        <authorList>
            <person name="Pamer E.G."/>
            <person name="Barat B."/>
            <person name="Waligurski E."/>
            <person name="Medina S."/>
            <person name="Paddock L."/>
            <person name="Mostad J."/>
        </authorList>
    </citation>
    <scope>NUCLEOTIDE SEQUENCE [LARGE SCALE GENOMIC DNA]</scope>
    <source>
        <strain evidence="2 3">DFI.9.73</strain>
    </source>
</reference>
<name>A0ABT1RUX6_9FIRM</name>
<keyword evidence="3" id="KW-1185">Reference proteome</keyword>
<dbReference type="CDD" id="cd04301">
    <property type="entry name" value="NAT_SF"/>
    <property type="match status" value="1"/>
</dbReference>
<sequence>MEIKVCKLITDLLDDWLYFFDNVAFEDNRGWCGCYCMCYHWTQQLAKERAWDCDKKCAPLNRAKAIDFIQTGRMQGYLAYSDGKVVGWCNSNEKKAYDNVNFNFAEEIPDNGEKIKSVVCFAIAPENRGKGIATALLKYVCEDARNDGFEYVEAYPFEHDENAAYHGPTALFENNGFILCNRIEGCRVVRRKL</sequence>
<proteinExistence type="predicted"/>
<dbReference type="PROSITE" id="PS51186">
    <property type="entry name" value="GNAT"/>
    <property type="match status" value="1"/>
</dbReference>
<gene>
    <name evidence="2" type="ORF">NE695_00900</name>
</gene>
<evidence type="ECO:0000259" key="1">
    <source>
        <dbReference type="PROSITE" id="PS51186"/>
    </source>
</evidence>
<dbReference type="InterPro" id="IPR000182">
    <property type="entry name" value="GNAT_dom"/>
</dbReference>
<dbReference type="InterPro" id="IPR016181">
    <property type="entry name" value="Acyl_CoA_acyltransferase"/>
</dbReference>
<dbReference type="RefSeq" id="WP_066863407.1">
    <property type="nucleotide sequence ID" value="NZ_CABKVV010000013.1"/>
</dbReference>
<accession>A0ABT1RUX6</accession>
<feature type="domain" description="N-acetyltransferase" evidence="1">
    <location>
        <begin position="37"/>
        <end position="193"/>
    </location>
</feature>
<organism evidence="2 3">
    <name type="scientific">Neglectibacter timonensis</name>
    <dbReference type="NCBI Taxonomy" id="1776382"/>
    <lineage>
        <taxon>Bacteria</taxon>
        <taxon>Bacillati</taxon>
        <taxon>Bacillota</taxon>
        <taxon>Clostridia</taxon>
        <taxon>Eubacteriales</taxon>
        <taxon>Oscillospiraceae</taxon>
        <taxon>Neglectibacter</taxon>
    </lineage>
</organism>
<dbReference type="SUPFAM" id="SSF55729">
    <property type="entry name" value="Acyl-CoA N-acyltransferases (Nat)"/>
    <property type="match status" value="1"/>
</dbReference>
<comment type="caution">
    <text evidence="2">The sequence shown here is derived from an EMBL/GenBank/DDBJ whole genome shotgun (WGS) entry which is preliminary data.</text>
</comment>